<evidence type="ECO:0000313" key="2">
    <source>
        <dbReference type="EMBL" id="BAX81893.1"/>
    </source>
</evidence>
<dbReference type="KEGG" id="mbas:ALGA_3601"/>
<evidence type="ECO:0000256" key="1">
    <source>
        <dbReference type="SAM" id="Phobius"/>
    </source>
</evidence>
<reference evidence="3" key="2">
    <citation type="journal article" date="2020" name="Antonie Van Leeuwenhoek">
        <title>Labilibaculum antarcticum sp. nov., a novel facultative anaerobic, psychrotorelant bacterium isolated from marine sediment of Antarctica.</title>
        <authorList>
            <person name="Watanabe M."/>
            <person name="Kojima H."/>
            <person name="Fukui M."/>
        </authorList>
    </citation>
    <scope>NUCLEOTIDE SEQUENCE [LARGE SCALE GENOMIC DNA]</scope>
    <source>
        <strain evidence="3">SPP2</strain>
    </source>
</reference>
<protein>
    <recommendedName>
        <fullName evidence="4">Redox-active disulfide protein 2</fullName>
    </recommendedName>
</protein>
<keyword evidence="1" id="KW-0472">Membrane</keyword>
<dbReference type="AlphaFoldDB" id="A0A1Y1CPG4"/>
<proteinExistence type="predicted"/>
<keyword evidence="3" id="KW-1185">Reference proteome</keyword>
<evidence type="ECO:0008006" key="4">
    <source>
        <dbReference type="Google" id="ProtNLM"/>
    </source>
</evidence>
<reference evidence="2 3" key="1">
    <citation type="journal article" date="2018" name="Mar. Genomics">
        <title>Complete genome sequence of Marinifilaceae bacterium strain SPP2, isolated from the Antarctic marine sediment.</title>
        <authorList>
            <person name="Watanabe M."/>
            <person name="Kojima H."/>
            <person name="Fukui M."/>
        </authorList>
    </citation>
    <scope>NUCLEOTIDE SEQUENCE [LARGE SCALE GENOMIC DNA]</scope>
    <source>
        <strain evidence="2 3">SPP2</strain>
    </source>
</reference>
<dbReference type="Proteomes" id="UP000218267">
    <property type="component" value="Chromosome"/>
</dbReference>
<accession>A0A1Y1CPG4</accession>
<organism evidence="2 3">
    <name type="scientific">Labilibaculum antarcticum</name>
    <dbReference type="NCBI Taxonomy" id="1717717"/>
    <lineage>
        <taxon>Bacteria</taxon>
        <taxon>Pseudomonadati</taxon>
        <taxon>Bacteroidota</taxon>
        <taxon>Bacteroidia</taxon>
        <taxon>Marinilabiliales</taxon>
        <taxon>Marinifilaceae</taxon>
        <taxon>Labilibaculum</taxon>
    </lineage>
</organism>
<keyword evidence="1" id="KW-0812">Transmembrane</keyword>
<keyword evidence="1" id="KW-1133">Transmembrane helix</keyword>
<evidence type="ECO:0000313" key="3">
    <source>
        <dbReference type="Proteomes" id="UP000218267"/>
    </source>
</evidence>
<gene>
    <name evidence="2" type="ORF">ALGA_3601</name>
</gene>
<dbReference type="EMBL" id="AP018042">
    <property type="protein sequence ID" value="BAX81893.1"/>
    <property type="molecule type" value="Genomic_DNA"/>
</dbReference>
<sequence>MATKKTNYNHMKFSRKEENLKTIKAALLALGIMLITLLCLGIYVSINNFGSLSFIVVPFILSPILYVFAKKTFTITEEIKSREI</sequence>
<feature type="transmembrane region" description="Helical" evidence="1">
    <location>
        <begin position="49"/>
        <end position="69"/>
    </location>
</feature>
<feature type="transmembrane region" description="Helical" evidence="1">
    <location>
        <begin position="21"/>
        <end position="43"/>
    </location>
</feature>
<name>A0A1Y1CPG4_9BACT</name>